<dbReference type="Proteomes" id="UP000308917">
    <property type="component" value="Unassembled WGS sequence"/>
</dbReference>
<proteinExistence type="predicted"/>
<comment type="caution">
    <text evidence="1">The sequence shown here is derived from an EMBL/GenBank/DDBJ whole genome shotgun (WGS) entry which is preliminary data.</text>
</comment>
<evidence type="ECO:0000313" key="1">
    <source>
        <dbReference type="EMBL" id="THU04440.1"/>
    </source>
</evidence>
<dbReference type="RefSeq" id="WP_136572335.1">
    <property type="nucleotide sequence ID" value="NZ_STFG01000002.1"/>
</dbReference>
<dbReference type="AlphaFoldDB" id="A0A4S8FAB1"/>
<reference evidence="1 2" key="1">
    <citation type="journal article" date="2015" name="Antonie Van Leeuwenhoek">
        <title>Lampropedia puyangensis sp. nov., isolated from symptomatic bark of Populus ? euramericana canker and emended description of Lampropedia hyalina (Ehrenberg 1832) Lee et al. 2004.</title>
        <authorList>
            <person name="Li Y."/>
            <person name="Wang T."/>
            <person name="Piao C.G."/>
            <person name="Wang L.F."/>
            <person name="Tian G.Z."/>
            <person name="Zhu T.H."/>
            <person name="Guo M.W."/>
        </authorList>
    </citation>
    <scope>NUCLEOTIDE SEQUENCE [LARGE SCALE GENOMIC DNA]</scope>
    <source>
        <strain evidence="1 2">2-bin</strain>
    </source>
</reference>
<accession>A0A4S8FAB1</accession>
<evidence type="ECO:0000313" key="2">
    <source>
        <dbReference type="Proteomes" id="UP000308917"/>
    </source>
</evidence>
<organism evidence="1 2">
    <name type="scientific">Lampropedia puyangensis</name>
    <dbReference type="NCBI Taxonomy" id="1330072"/>
    <lineage>
        <taxon>Bacteria</taxon>
        <taxon>Pseudomonadati</taxon>
        <taxon>Pseudomonadota</taxon>
        <taxon>Betaproteobacteria</taxon>
        <taxon>Burkholderiales</taxon>
        <taxon>Comamonadaceae</taxon>
        <taxon>Lampropedia</taxon>
    </lineage>
</organism>
<dbReference type="PROSITE" id="PS51257">
    <property type="entry name" value="PROKAR_LIPOPROTEIN"/>
    <property type="match status" value="1"/>
</dbReference>
<name>A0A4S8FAB1_9BURK</name>
<protein>
    <submittedName>
        <fullName evidence="1">Uncharacterized protein</fullName>
    </submittedName>
</protein>
<gene>
    <name evidence="1" type="ORF">E9531_03330</name>
</gene>
<sequence length="195" mass="22162">MAIGRYVQIACLSLFVSGCASYFKAMQGPKDHLGLGQWKHVSTTTLGTYRKFEIGAIDFDRGAAAFTIEGFPLGKYWLAFDGQSQECNELLRKVRIDYSVTVVGRIPSVSRANGYIYWPASQYAMPPRENVFVVNDGSVKAEPRPLYKSLNQDMFELEPDLKYRLQVTTKIDQDVLKNTVVDCRLKAKFFYYIDP</sequence>
<dbReference type="EMBL" id="STFG01000002">
    <property type="protein sequence ID" value="THU04440.1"/>
    <property type="molecule type" value="Genomic_DNA"/>
</dbReference>
<keyword evidence="2" id="KW-1185">Reference proteome</keyword>